<evidence type="ECO:0000313" key="2">
    <source>
        <dbReference type="EMBL" id="OTG36913.1"/>
    </source>
</evidence>
<dbReference type="InParanoid" id="A0A251VP75"/>
<sequence length="102" mass="11684">MGTEECVLKVANMLTVHRDCITILKMLLNEGDAVRFCTLEPEGKVCNRFQSKKNSTTDLNLGHNQPQEEAPVNQIVGRYQEIYAKYREEEADRTHVQFPMAV</sequence>
<reference evidence="2" key="2">
    <citation type="submission" date="2017-02" db="EMBL/GenBank/DDBJ databases">
        <title>Sunflower complete genome.</title>
        <authorList>
            <person name="Langlade N."/>
            <person name="Munos S."/>
        </authorList>
    </citation>
    <scope>NUCLEOTIDE SEQUENCE [LARGE SCALE GENOMIC DNA]</scope>
    <source>
        <tissue evidence="2">Leaves</tissue>
    </source>
</reference>
<evidence type="ECO:0000313" key="3">
    <source>
        <dbReference type="Proteomes" id="UP000215914"/>
    </source>
</evidence>
<reference evidence="1 3" key="1">
    <citation type="journal article" date="2017" name="Nature">
        <title>The sunflower genome provides insights into oil metabolism, flowering and Asterid evolution.</title>
        <authorList>
            <person name="Badouin H."/>
            <person name="Gouzy J."/>
            <person name="Grassa C.J."/>
            <person name="Murat F."/>
            <person name="Staton S.E."/>
            <person name="Cottret L."/>
            <person name="Lelandais-Briere C."/>
            <person name="Owens G.L."/>
            <person name="Carrere S."/>
            <person name="Mayjonade B."/>
            <person name="Legrand L."/>
            <person name="Gill N."/>
            <person name="Kane N.C."/>
            <person name="Bowers J.E."/>
            <person name="Hubner S."/>
            <person name="Bellec A."/>
            <person name="Berard A."/>
            <person name="Berges H."/>
            <person name="Blanchet N."/>
            <person name="Boniface M.C."/>
            <person name="Brunel D."/>
            <person name="Catrice O."/>
            <person name="Chaidir N."/>
            <person name="Claudel C."/>
            <person name="Donnadieu C."/>
            <person name="Faraut T."/>
            <person name="Fievet G."/>
            <person name="Helmstetter N."/>
            <person name="King M."/>
            <person name="Knapp S.J."/>
            <person name="Lai Z."/>
            <person name="Le Paslier M.C."/>
            <person name="Lippi Y."/>
            <person name="Lorenzon L."/>
            <person name="Mandel J.R."/>
            <person name="Marage G."/>
            <person name="Marchand G."/>
            <person name="Marquand E."/>
            <person name="Bret-Mestries E."/>
            <person name="Morien E."/>
            <person name="Nambeesan S."/>
            <person name="Nguyen T."/>
            <person name="Pegot-Espagnet P."/>
            <person name="Pouilly N."/>
            <person name="Raftis F."/>
            <person name="Sallet E."/>
            <person name="Schiex T."/>
            <person name="Thomas J."/>
            <person name="Vandecasteele C."/>
            <person name="Vares D."/>
            <person name="Vear F."/>
            <person name="Vautrin S."/>
            <person name="Crespi M."/>
            <person name="Mangin B."/>
            <person name="Burke J.M."/>
            <person name="Salse J."/>
            <person name="Munos S."/>
            <person name="Vincourt P."/>
            <person name="Rieseberg L.H."/>
            <person name="Langlade N.B."/>
        </authorList>
    </citation>
    <scope>NUCLEOTIDE SEQUENCE [LARGE SCALE GENOMIC DNA]</scope>
    <source>
        <strain evidence="3">cv. SF193</strain>
        <tissue evidence="1">Leaves</tissue>
    </source>
</reference>
<dbReference type="AlphaFoldDB" id="A0A251VP75"/>
<evidence type="ECO:0000313" key="1">
    <source>
        <dbReference type="EMBL" id="KAF5821868.1"/>
    </source>
</evidence>
<dbReference type="EMBL" id="CM007890">
    <property type="protein sequence ID" value="OTG36913.1"/>
    <property type="molecule type" value="Genomic_DNA"/>
</dbReference>
<proteinExistence type="predicted"/>
<organism evidence="2 3">
    <name type="scientific">Helianthus annuus</name>
    <name type="common">Common sunflower</name>
    <dbReference type="NCBI Taxonomy" id="4232"/>
    <lineage>
        <taxon>Eukaryota</taxon>
        <taxon>Viridiplantae</taxon>
        <taxon>Streptophyta</taxon>
        <taxon>Embryophyta</taxon>
        <taxon>Tracheophyta</taxon>
        <taxon>Spermatophyta</taxon>
        <taxon>Magnoliopsida</taxon>
        <taxon>eudicotyledons</taxon>
        <taxon>Gunneridae</taxon>
        <taxon>Pentapetalae</taxon>
        <taxon>asterids</taxon>
        <taxon>campanulids</taxon>
        <taxon>Asterales</taxon>
        <taxon>Asteraceae</taxon>
        <taxon>Asteroideae</taxon>
        <taxon>Heliantheae alliance</taxon>
        <taxon>Heliantheae</taxon>
        <taxon>Helianthus</taxon>
    </lineage>
</organism>
<keyword evidence="3" id="KW-1185">Reference proteome</keyword>
<gene>
    <name evidence="2" type="ORF">HannXRQ_Chr01g0013101</name>
    <name evidence="1" type="ORF">HanXRQr2_Chr01g0019871</name>
</gene>
<dbReference type="EMBL" id="MNCJ02000316">
    <property type="protein sequence ID" value="KAF5821868.1"/>
    <property type="molecule type" value="Genomic_DNA"/>
</dbReference>
<protein>
    <submittedName>
        <fullName evidence="2">Uncharacterized protein</fullName>
    </submittedName>
</protein>
<reference evidence="1" key="3">
    <citation type="submission" date="2020-06" db="EMBL/GenBank/DDBJ databases">
        <title>Helianthus annuus Genome sequencing and assembly Release 2.</title>
        <authorList>
            <person name="Gouzy J."/>
            <person name="Langlade N."/>
            <person name="Munos S."/>
        </authorList>
    </citation>
    <scope>NUCLEOTIDE SEQUENCE</scope>
    <source>
        <tissue evidence="1">Leaves</tissue>
    </source>
</reference>
<dbReference type="Proteomes" id="UP000215914">
    <property type="component" value="Chromosome 1"/>
</dbReference>
<accession>A0A251VP75</accession>
<name>A0A251VP75_HELAN</name>
<dbReference type="Gramene" id="mRNA:HanXRQr2_Chr01g0019871">
    <property type="protein sequence ID" value="mRNA:HanXRQr2_Chr01g0019871"/>
    <property type="gene ID" value="HanXRQr2_Chr01g0019871"/>
</dbReference>